<feature type="transmembrane region" description="Helical" evidence="1">
    <location>
        <begin position="39"/>
        <end position="60"/>
    </location>
</feature>
<keyword evidence="1" id="KW-1133">Transmembrane helix</keyword>
<dbReference type="EMBL" id="UYRT01082129">
    <property type="protein sequence ID" value="VDN25524.1"/>
    <property type="molecule type" value="Genomic_DNA"/>
</dbReference>
<protein>
    <submittedName>
        <fullName evidence="4">DUF998 domain-containing protein</fullName>
    </submittedName>
</protein>
<keyword evidence="1" id="KW-0472">Membrane</keyword>
<proteinExistence type="predicted"/>
<reference evidence="2 3" key="2">
    <citation type="submission" date="2018-11" db="EMBL/GenBank/DDBJ databases">
        <authorList>
            <consortium name="Pathogen Informatics"/>
        </authorList>
    </citation>
    <scope>NUCLEOTIDE SEQUENCE [LARGE SCALE GENOMIC DNA]</scope>
</reference>
<feature type="transmembrane region" description="Helical" evidence="1">
    <location>
        <begin position="112"/>
        <end position="130"/>
    </location>
</feature>
<dbReference type="Proteomes" id="UP000271098">
    <property type="component" value="Unassembled WGS sequence"/>
</dbReference>
<organism evidence="4">
    <name type="scientific">Gongylonema pulchrum</name>
    <dbReference type="NCBI Taxonomy" id="637853"/>
    <lineage>
        <taxon>Eukaryota</taxon>
        <taxon>Metazoa</taxon>
        <taxon>Ecdysozoa</taxon>
        <taxon>Nematoda</taxon>
        <taxon>Chromadorea</taxon>
        <taxon>Rhabditida</taxon>
        <taxon>Spirurina</taxon>
        <taxon>Spiruromorpha</taxon>
        <taxon>Spiruroidea</taxon>
        <taxon>Gongylonematidae</taxon>
        <taxon>Gongylonema</taxon>
    </lineage>
</organism>
<keyword evidence="3" id="KW-1185">Reference proteome</keyword>
<evidence type="ECO:0000313" key="4">
    <source>
        <dbReference type="WBParaSite" id="GPUH_0001520401-mRNA-1"/>
    </source>
</evidence>
<accession>A0A183E2J3</accession>
<dbReference type="AlphaFoldDB" id="A0A183E2J3"/>
<evidence type="ECO:0000313" key="2">
    <source>
        <dbReference type="EMBL" id="VDN25524.1"/>
    </source>
</evidence>
<dbReference type="OrthoDB" id="5876063at2759"/>
<dbReference type="WBParaSite" id="GPUH_0001520401-mRNA-1">
    <property type="protein sequence ID" value="GPUH_0001520401-mRNA-1"/>
    <property type="gene ID" value="GPUH_0001520401"/>
</dbReference>
<sequence length="131" mass="14720">MNFYSRLLCIFAIVVSYMPFSAPTFYANYIAGRSLTKHFAAVHFASGFITMPIILTNFFANAMIKYSSYDDYIFIMLTILLVAISIVSLVGVQKYKPMAWDGGNTKLQKRRLVSFAIYGIATVLLTLPNFG</sequence>
<evidence type="ECO:0000313" key="3">
    <source>
        <dbReference type="Proteomes" id="UP000271098"/>
    </source>
</evidence>
<feature type="transmembrane region" description="Helical" evidence="1">
    <location>
        <begin position="7"/>
        <end position="27"/>
    </location>
</feature>
<evidence type="ECO:0000256" key="1">
    <source>
        <dbReference type="SAM" id="Phobius"/>
    </source>
</evidence>
<keyword evidence="1" id="KW-0812">Transmembrane</keyword>
<name>A0A183E2J3_9BILA</name>
<feature type="transmembrane region" description="Helical" evidence="1">
    <location>
        <begin position="72"/>
        <end position="92"/>
    </location>
</feature>
<gene>
    <name evidence="2" type="ORF">GPUH_LOCUS15184</name>
</gene>
<reference evidence="4" key="1">
    <citation type="submission" date="2016-06" db="UniProtKB">
        <authorList>
            <consortium name="WormBaseParasite"/>
        </authorList>
    </citation>
    <scope>IDENTIFICATION</scope>
</reference>